<protein>
    <submittedName>
        <fullName evidence="2">Uncharacterized protein</fullName>
    </submittedName>
</protein>
<comment type="caution">
    <text evidence="2">The sequence shown here is derived from an EMBL/GenBank/DDBJ whole genome shotgun (WGS) entry which is preliminary data.</text>
</comment>
<keyword evidence="3" id="KW-1185">Reference proteome</keyword>
<accession>A0ABR2Z6T2</accession>
<proteinExistence type="predicted"/>
<feature type="region of interest" description="Disordered" evidence="1">
    <location>
        <begin position="67"/>
        <end position="116"/>
    </location>
</feature>
<name>A0ABR2Z6T2_9AGAR</name>
<evidence type="ECO:0000313" key="2">
    <source>
        <dbReference type="EMBL" id="KAL0056992.1"/>
    </source>
</evidence>
<reference evidence="2 3" key="1">
    <citation type="submission" date="2024-05" db="EMBL/GenBank/DDBJ databases">
        <title>A draft genome resource for the thread blight pathogen Marasmius tenuissimus strain MS-2.</title>
        <authorList>
            <person name="Yulfo-Soto G.E."/>
            <person name="Baruah I.K."/>
            <person name="Amoako-Attah I."/>
            <person name="Bukari Y."/>
            <person name="Meinhardt L.W."/>
            <person name="Bailey B.A."/>
            <person name="Cohen S.P."/>
        </authorList>
    </citation>
    <scope>NUCLEOTIDE SEQUENCE [LARGE SCALE GENOMIC DNA]</scope>
    <source>
        <strain evidence="2 3">MS-2</strain>
    </source>
</reference>
<dbReference type="Proteomes" id="UP001437256">
    <property type="component" value="Unassembled WGS sequence"/>
</dbReference>
<organism evidence="2 3">
    <name type="scientific">Marasmius tenuissimus</name>
    <dbReference type="NCBI Taxonomy" id="585030"/>
    <lineage>
        <taxon>Eukaryota</taxon>
        <taxon>Fungi</taxon>
        <taxon>Dikarya</taxon>
        <taxon>Basidiomycota</taxon>
        <taxon>Agaricomycotina</taxon>
        <taxon>Agaricomycetes</taxon>
        <taxon>Agaricomycetidae</taxon>
        <taxon>Agaricales</taxon>
        <taxon>Marasmiineae</taxon>
        <taxon>Marasmiaceae</taxon>
        <taxon>Marasmius</taxon>
    </lineage>
</organism>
<sequence length="116" mass="13074">MPVAVKWDHLQQRRLQKLDADPDLLVTSASFQAVLPWVLPQNTTINITFAPTMGKDLSDVPDAELPFSLATTSNDTDERTEKGPASPTRRGPLPQGERKRNYLPHQSPYLYMRSQT</sequence>
<gene>
    <name evidence="2" type="ORF">AAF712_016390</name>
</gene>
<evidence type="ECO:0000256" key="1">
    <source>
        <dbReference type="SAM" id="MobiDB-lite"/>
    </source>
</evidence>
<evidence type="ECO:0000313" key="3">
    <source>
        <dbReference type="Proteomes" id="UP001437256"/>
    </source>
</evidence>
<dbReference type="EMBL" id="JBBXMP010000764">
    <property type="protein sequence ID" value="KAL0056992.1"/>
    <property type="molecule type" value="Genomic_DNA"/>
</dbReference>